<dbReference type="Proteomes" id="UP000299102">
    <property type="component" value="Unassembled WGS sequence"/>
</dbReference>
<reference evidence="1 2" key="1">
    <citation type="journal article" date="2019" name="Commun. Biol.">
        <title>The bagworm genome reveals a unique fibroin gene that provides high tensile strength.</title>
        <authorList>
            <person name="Kono N."/>
            <person name="Nakamura H."/>
            <person name="Ohtoshi R."/>
            <person name="Tomita M."/>
            <person name="Numata K."/>
            <person name="Arakawa K."/>
        </authorList>
    </citation>
    <scope>NUCLEOTIDE SEQUENCE [LARGE SCALE GENOMIC DNA]</scope>
</reference>
<organism evidence="1 2">
    <name type="scientific">Eumeta variegata</name>
    <name type="common">Bagworm moth</name>
    <name type="synonym">Eumeta japonica</name>
    <dbReference type="NCBI Taxonomy" id="151549"/>
    <lineage>
        <taxon>Eukaryota</taxon>
        <taxon>Metazoa</taxon>
        <taxon>Ecdysozoa</taxon>
        <taxon>Arthropoda</taxon>
        <taxon>Hexapoda</taxon>
        <taxon>Insecta</taxon>
        <taxon>Pterygota</taxon>
        <taxon>Neoptera</taxon>
        <taxon>Endopterygota</taxon>
        <taxon>Lepidoptera</taxon>
        <taxon>Glossata</taxon>
        <taxon>Ditrysia</taxon>
        <taxon>Tineoidea</taxon>
        <taxon>Psychidae</taxon>
        <taxon>Oiketicinae</taxon>
        <taxon>Eumeta</taxon>
    </lineage>
</organism>
<name>A0A4C1W0Z1_EUMVA</name>
<evidence type="ECO:0000313" key="2">
    <source>
        <dbReference type="Proteomes" id="UP000299102"/>
    </source>
</evidence>
<evidence type="ECO:0008006" key="3">
    <source>
        <dbReference type="Google" id="ProtNLM"/>
    </source>
</evidence>
<proteinExistence type="predicted"/>
<dbReference type="EMBL" id="BGZK01000454">
    <property type="protein sequence ID" value="GBP44520.1"/>
    <property type="molecule type" value="Genomic_DNA"/>
</dbReference>
<accession>A0A4C1W0Z1</accession>
<gene>
    <name evidence="1" type="ORF">EVAR_86742_1</name>
</gene>
<protein>
    <recommendedName>
        <fullName evidence="3">Reverse transcriptase domain-containing protein</fullName>
    </recommendedName>
</protein>
<dbReference type="AlphaFoldDB" id="A0A4C1W0Z1"/>
<evidence type="ECO:0000313" key="1">
    <source>
        <dbReference type="EMBL" id="GBP44520.1"/>
    </source>
</evidence>
<dbReference type="OrthoDB" id="414730at2759"/>
<sequence>MQAIFNIARRGGHVTLARSYNVAGGEEPAGSRPGERSSGSAVNMGVPQGSVLGPFLFLVFINDLPHLVKNSHGIVLFAMIPPYFLRFISEIVEGFSINNLLLNERKIKLVKFSLSDSKLIDTNVMVKNEVLDIVDTTQFLDFTVDSKLR</sequence>
<keyword evidence="2" id="KW-1185">Reference proteome</keyword>
<comment type="caution">
    <text evidence="1">The sequence shown here is derived from an EMBL/GenBank/DDBJ whole genome shotgun (WGS) entry which is preliminary data.</text>
</comment>